<proteinExistence type="predicted"/>
<dbReference type="RefSeq" id="WP_012934039.1">
    <property type="nucleotide sequence ID" value="NC_013739.1"/>
</dbReference>
<dbReference type="OrthoDB" id="9790784at2"/>
<accession>D3F8M4</accession>
<organism evidence="1 2">
    <name type="scientific">Conexibacter woesei (strain DSM 14684 / CCUG 47730 / CIP 108061 / JCM 11494 / NBRC 100937 / ID131577)</name>
    <dbReference type="NCBI Taxonomy" id="469383"/>
    <lineage>
        <taxon>Bacteria</taxon>
        <taxon>Bacillati</taxon>
        <taxon>Actinomycetota</taxon>
        <taxon>Thermoleophilia</taxon>
        <taxon>Solirubrobacterales</taxon>
        <taxon>Conexibacteraceae</taxon>
        <taxon>Conexibacter</taxon>
    </lineage>
</organism>
<keyword evidence="2" id="KW-1185">Reference proteome</keyword>
<dbReference type="EMBL" id="CP001854">
    <property type="protein sequence ID" value="ADB50988.1"/>
    <property type="molecule type" value="Genomic_DNA"/>
</dbReference>
<reference evidence="2" key="2">
    <citation type="submission" date="2010-01" db="EMBL/GenBank/DDBJ databases">
        <title>The complete genome of Conexibacter woesei DSM 14684.</title>
        <authorList>
            <consortium name="US DOE Joint Genome Institute (JGI-PGF)"/>
            <person name="Lucas S."/>
            <person name="Copeland A."/>
            <person name="Lapidus A."/>
            <person name="Glavina del Rio T."/>
            <person name="Dalin E."/>
            <person name="Tice H."/>
            <person name="Bruce D."/>
            <person name="Goodwin L."/>
            <person name="Pitluck S."/>
            <person name="Kyrpides N."/>
            <person name="Mavromatis K."/>
            <person name="Ivanova N."/>
            <person name="Mikhailova N."/>
            <person name="Chertkov O."/>
            <person name="Brettin T."/>
            <person name="Detter J.C."/>
            <person name="Han C."/>
            <person name="Larimer F."/>
            <person name="Land M."/>
            <person name="Hauser L."/>
            <person name="Markowitz V."/>
            <person name="Cheng J.-F."/>
            <person name="Hugenholtz P."/>
            <person name="Woyke T."/>
            <person name="Wu D."/>
            <person name="Pukall R."/>
            <person name="Steenblock K."/>
            <person name="Schneider S."/>
            <person name="Klenk H.-P."/>
            <person name="Eisen J.A."/>
        </authorList>
    </citation>
    <scope>NUCLEOTIDE SEQUENCE [LARGE SCALE GENOMIC DNA]</scope>
    <source>
        <strain evidence="2">DSM 14684 / CIP 108061 / JCM 11494 / NBRC 100937 / ID131577</strain>
    </source>
</reference>
<reference evidence="1 2" key="1">
    <citation type="journal article" date="2010" name="Stand. Genomic Sci.">
        <title>Complete genome sequence of Conexibacter woesei type strain (ID131577).</title>
        <authorList>
            <person name="Pukall R."/>
            <person name="Lapidus A."/>
            <person name="Glavina Del Rio T."/>
            <person name="Copeland A."/>
            <person name="Tice H."/>
            <person name="Cheng J.-F."/>
            <person name="Lucas S."/>
            <person name="Chen F."/>
            <person name="Nolan M."/>
            <person name="Bruce D."/>
            <person name="Goodwin L."/>
            <person name="Pitluck S."/>
            <person name="Mavromatis K."/>
            <person name="Ivanova N."/>
            <person name="Ovchinnikova G."/>
            <person name="Pati A."/>
            <person name="Chen A."/>
            <person name="Palaniappan K."/>
            <person name="Land M."/>
            <person name="Hauser L."/>
            <person name="Chang Y.-J."/>
            <person name="Jeffries C.D."/>
            <person name="Chain P."/>
            <person name="Meincke L."/>
            <person name="Sims D."/>
            <person name="Brettin T."/>
            <person name="Detter J.C."/>
            <person name="Rohde M."/>
            <person name="Goeker M."/>
            <person name="Bristow J."/>
            <person name="Eisen J.A."/>
            <person name="Markowitz V."/>
            <person name="Kyrpides N.C."/>
            <person name="Klenk H.-P."/>
            <person name="Hugenholtz P."/>
        </authorList>
    </citation>
    <scope>NUCLEOTIDE SEQUENCE [LARGE SCALE GENOMIC DNA]</scope>
    <source>
        <strain evidence="2">DSM 14684 / CIP 108061 / JCM 11494 / NBRC 100937 / ID131577</strain>
    </source>
</reference>
<dbReference type="KEGG" id="cwo:Cwoe_2567"/>
<dbReference type="AlphaFoldDB" id="D3F8M4"/>
<protein>
    <submittedName>
        <fullName evidence="1">Uncharacterized protein</fullName>
    </submittedName>
</protein>
<evidence type="ECO:0000313" key="2">
    <source>
        <dbReference type="Proteomes" id="UP000008229"/>
    </source>
</evidence>
<dbReference type="Proteomes" id="UP000008229">
    <property type="component" value="Chromosome"/>
</dbReference>
<name>D3F8M4_CONWI</name>
<sequence>MPDPYRGLFLRHYLGDQPDRRSSLAWTDSPDIIANGTRPAEDPTIFTTRASYDREQANTVQVRQLNYVYVRGLNTTAGKLDARLWLYYASSNAVIWPQDWRQGGIFINDPEQPQNWVEITDLDPGAIGVSTPVFHWQADAPNAGAHFCMIAFAENPPLSYPPRSPKPVGSMGTWEELAEYVRSHPNMAWRNTIDVSSAGPTWTVTEPIEGAREGGEFNIGVKFKDMPTDGFFAFSVPGYDAGSTLVVPDPPDQKVRIPKSGTSIMLTLTWRRGFRSSISVSYWQGATRPPKGANIMPIIGVEEETLRSAPADGHRPAVELDLYESNKRGARFKATRMQVVGSIPFQY</sequence>
<dbReference type="STRING" id="469383.Cwoe_2567"/>
<evidence type="ECO:0000313" key="1">
    <source>
        <dbReference type="EMBL" id="ADB50988.1"/>
    </source>
</evidence>
<dbReference type="HOGENOM" id="CLU_811025_0_0_11"/>
<gene>
    <name evidence="1" type="ordered locus">Cwoe_2567</name>
</gene>